<dbReference type="EMBL" id="RBKU01000001">
    <property type="protein sequence ID" value="RKR83449.1"/>
    <property type="molecule type" value="Genomic_DNA"/>
</dbReference>
<dbReference type="Gene3D" id="3.10.129.10">
    <property type="entry name" value="Hotdog Thioesterase"/>
    <property type="match status" value="1"/>
</dbReference>
<evidence type="ECO:0000313" key="2">
    <source>
        <dbReference type="EMBL" id="RKR83449.1"/>
    </source>
</evidence>
<name>A0A495J630_9SPHI</name>
<dbReference type="Pfam" id="PF22818">
    <property type="entry name" value="ApeI-like"/>
    <property type="match status" value="1"/>
</dbReference>
<dbReference type="RefSeq" id="WP_121198943.1">
    <property type="nucleotide sequence ID" value="NZ_RBKU01000001.1"/>
</dbReference>
<sequence length="123" mass="13783">MLRDSLYHIESTSHHDGNIIAALKINAQHDILKGHFPGQPVLPGACMLQITKEVLEQTLKLNLRLKKADHLKFIQLINPAVNNLINININYKLTNDSLYHVTGALYLGETACFKLKGVFISQP</sequence>
<dbReference type="OrthoDB" id="9772788at2"/>
<feature type="domain" description="ApeI dehydratase-like" evidence="1">
    <location>
        <begin position="14"/>
        <end position="91"/>
    </location>
</feature>
<gene>
    <name evidence="2" type="ORF">BDD43_3658</name>
</gene>
<proteinExistence type="predicted"/>
<evidence type="ECO:0000259" key="1">
    <source>
        <dbReference type="Pfam" id="PF22818"/>
    </source>
</evidence>
<dbReference type="AlphaFoldDB" id="A0A495J630"/>
<evidence type="ECO:0000313" key="3">
    <source>
        <dbReference type="Proteomes" id="UP000268007"/>
    </source>
</evidence>
<protein>
    <submittedName>
        <fullName evidence="2">3-hydroxyacyl-[acyl-carrier-protein] dehydratase</fullName>
    </submittedName>
</protein>
<dbReference type="GO" id="GO:0016829">
    <property type="term" value="F:lyase activity"/>
    <property type="evidence" value="ECO:0007669"/>
    <property type="project" value="UniProtKB-KW"/>
</dbReference>
<keyword evidence="3" id="KW-1185">Reference proteome</keyword>
<dbReference type="Proteomes" id="UP000268007">
    <property type="component" value="Unassembled WGS sequence"/>
</dbReference>
<accession>A0A495J630</accession>
<reference evidence="2 3" key="1">
    <citation type="submission" date="2018-10" db="EMBL/GenBank/DDBJ databases">
        <title>Genomic Encyclopedia of Archaeal and Bacterial Type Strains, Phase II (KMG-II): from individual species to whole genera.</title>
        <authorList>
            <person name="Goeker M."/>
        </authorList>
    </citation>
    <scope>NUCLEOTIDE SEQUENCE [LARGE SCALE GENOMIC DNA]</scope>
    <source>
        <strain evidence="2 3">DSM 18602</strain>
    </source>
</reference>
<dbReference type="InterPro" id="IPR029069">
    <property type="entry name" value="HotDog_dom_sf"/>
</dbReference>
<comment type="caution">
    <text evidence="2">The sequence shown here is derived from an EMBL/GenBank/DDBJ whole genome shotgun (WGS) entry which is preliminary data.</text>
</comment>
<organism evidence="2 3">
    <name type="scientific">Mucilaginibacter gracilis</name>
    <dbReference type="NCBI Taxonomy" id="423350"/>
    <lineage>
        <taxon>Bacteria</taxon>
        <taxon>Pseudomonadati</taxon>
        <taxon>Bacteroidota</taxon>
        <taxon>Sphingobacteriia</taxon>
        <taxon>Sphingobacteriales</taxon>
        <taxon>Sphingobacteriaceae</taxon>
        <taxon>Mucilaginibacter</taxon>
    </lineage>
</organism>
<dbReference type="InterPro" id="IPR054545">
    <property type="entry name" value="ApeI-like"/>
</dbReference>
<dbReference type="SUPFAM" id="SSF54637">
    <property type="entry name" value="Thioesterase/thiol ester dehydrase-isomerase"/>
    <property type="match status" value="1"/>
</dbReference>